<dbReference type="Proteomes" id="UP000595437">
    <property type="component" value="Chromosome 6"/>
</dbReference>
<dbReference type="EMBL" id="CP045895">
    <property type="protein sequence ID" value="QQP48575.1"/>
    <property type="molecule type" value="Genomic_DNA"/>
</dbReference>
<feature type="non-terminal residue" evidence="2">
    <location>
        <position position="102"/>
    </location>
</feature>
<reference evidence="3" key="1">
    <citation type="submission" date="2021-01" db="EMBL/GenBank/DDBJ databases">
        <title>Caligus Genome Assembly.</title>
        <authorList>
            <person name="Gallardo-Escarate C."/>
        </authorList>
    </citation>
    <scope>NUCLEOTIDE SEQUENCE [LARGE SCALE GENOMIC DNA]</scope>
</reference>
<organism evidence="2 3">
    <name type="scientific">Caligus rogercresseyi</name>
    <name type="common">Sea louse</name>
    <dbReference type="NCBI Taxonomy" id="217165"/>
    <lineage>
        <taxon>Eukaryota</taxon>
        <taxon>Metazoa</taxon>
        <taxon>Ecdysozoa</taxon>
        <taxon>Arthropoda</taxon>
        <taxon>Crustacea</taxon>
        <taxon>Multicrustacea</taxon>
        <taxon>Hexanauplia</taxon>
        <taxon>Copepoda</taxon>
        <taxon>Siphonostomatoida</taxon>
        <taxon>Caligidae</taxon>
        <taxon>Caligus</taxon>
    </lineage>
</organism>
<keyword evidence="3" id="KW-1185">Reference proteome</keyword>
<proteinExistence type="predicted"/>
<protein>
    <submittedName>
        <fullName evidence="2">Uncharacterized protein</fullName>
    </submittedName>
</protein>
<dbReference type="AlphaFoldDB" id="A0A7T8HEQ4"/>
<feature type="compositionally biased region" description="Basic and acidic residues" evidence="1">
    <location>
        <begin position="84"/>
        <end position="93"/>
    </location>
</feature>
<feature type="region of interest" description="Disordered" evidence="1">
    <location>
        <begin position="66"/>
        <end position="102"/>
    </location>
</feature>
<accession>A0A7T8HEQ4</accession>
<evidence type="ECO:0000313" key="3">
    <source>
        <dbReference type="Proteomes" id="UP000595437"/>
    </source>
</evidence>
<feature type="non-terminal residue" evidence="2">
    <location>
        <position position="1"/>
    </location>
</feature>
<sequence length="102" mass="11823">NVAILMTLRNHYVNVTLNNLLSLYSASVDPRRLLISKGSPSNVSGLLEESKSRLKEIKEDFVKEKDENPFLKPRGSPKNFSSRNHKEAHFRREGFHHHVQMR</sequence>
<gene>
    <name evidence="2" type="ORF">FKW44_008938</name>
</gene>
<name>A0A7T8HEQ4_CALRO</name>
<evidence type="ECO:0000256" key="1">
    <source>
        <dbReference type="SAM" id="MobiDB-lite"/>
    </source>
</evidence>
<dbReference type="OrthoDB" id="21443at2759"/>
<evidence type="ECO:0000313" key="2">
    <source>
        <dbReference type="EMBL" id="QQP48575.1"/>
    </source>
</evidence>